<dbReference type="PRINTS" id="PR00368">
    <property type="entry name" value="FADPNR"/>
</dbReference>
<keyword evidence="3" id="KW-0285">Flavoprotein</keyword>
<keyword evidence="5 7" id="KW-0560">Oxidoreductase</keyword>
<keyword evidence="8" id="KW-1185">Reference proteome</keyword>
<evidence type="ECO:0000256" key="4">
    <source>
        <dbReference type="ARBA" id="ARBA00022827"/>
    </source>
</evidence>
<dbReference type="EC" id="1.6.5.-" evidence="7"/>
<dbReference type="InterPro" id="IPR051169">
    <property type="entry name" value="NADH-Q_oxidoreductase"/>
</dbReference>
<evidence type="ECO:0000259" key="6">
    <source>
        <dbReference type="Pfam" id="PF07992"/>
    </source>
</evidence>
<evidence type="ECO:0000313" key="8">
    <source>
        <dbReference type="Proteomes" id="UP001589793"/>
    </source>
</evidence>
<dbReference type="Proteomes" id="UP001589793">
    <property type="component" value="Unassembled WGS sequence"/>
</dbReference>
<dbReference type="RefSeq" id="WP_376980727.1">
    <property type="nucleotide sequence ID" value="NZ_JBHLSV010000012.1"/>
</dbReference>
<reference evidence="7 8" key="1">
    <citation type="submission" date="2024-09" db="EMBL/GenBank/DDBJ databases">
        <authorList>
            <person name="Sun Q."/>
            <person name="Mori K."/>
        </authorList>
    </citation>
    <scope>NUCLEOTIDE SEQUENCE [LARGE SCALE GENOMIC DNA]</scope>
    <source>
        <strain evidence="7 8">CICC 10874</strain>
    </source>
</reference>
<feature type="domain" description="FAD/NAD(P)-binding" evidence="6">
    <location>
        <begin position="169"/>
        <end position="435"/>
    </location>
</feature>
<dbReference type="PANTHER" id="PTHR42913">
    <property type="entry name" value="APOPTOSIS-INDUCING FACTOR 1"/>
    <property type="match status" value="1"/>
</dbReference>
<dbReference type="InterPro" id="IPR023753">
    <property type="entry name" value="FAD/NAD-binding_dom"/>
</dbReference>
<gene>
    <name evidence="7" type="ORF">ACFFF6_11295</name>
</gene>
<dbReference type="PRINTS" id="PR00469">
    <property type="entry name" value="PNDRDTASEII"/>
</dbReference>
<dbReference type="InterPro" id="IPR036188">
    <property type="entry name" value="FAD/NAD-bd_sf"/>
</dbReference>
<comment type="caution">
    <text evidence="7">The sequence shown here is derived from an EMBL/GenBank/DDBJ whole genome shotgun (WGS) entry which is preliminary data.</text>
</comment>
<evidence type="ECO:0000313" key="7">
    <source>
        <dbReference type="EMBL" id="MFC0674540.1"/>
    </source>
</evidence>
<dbReference type="Gene3D" id="3.50.50.100">
    <property type="match status" value="1"/>
</dbReference>
<dbReference type="PANTHER" id="PTHR42913:SF3">
    <property type="entry name" value="64 KDA MITOCHONDRIAL NADH DEHYDROGENASE (EUROFUNG)"/>
    <property type="match status" value="1"/>
</dbReference>
<dbReference type="Pfam" id="PF07992">
    <property type="entry name" value="Pyr_redox_2"/>
    <property type="match status" value="1"/>
</dbReference>
<evidence type="ECO:0000256" key="1">
    <source>
        <dbReference type="ARBA" id="ARBA00001974"/>
    </source>
</evidence>
<evidence type="ECO:0000256" key="2">
    <source>
        <dbReference type="ARBA" id="ARBA00005272"/>
    </source>
</evidence>
<evidence type="ECO:0000256" key="3">
    <source>
        <dbReference type="ARBA" id="ARBA00022630"/>
    </source>
</evidence>
<dbReference type="EMBL" id="JBHLSV010000012">
    <property type="protein sequence ID" value="MFC0674540.1"/>
    <property type="molecule type" value="Genomic_DNA"/>
</dbReference>
<dbReference type="SUPFAM" id="SSF51905">
    <property type="entry name" value="FAD/NAD(P)-binding domain"/>
    <property type="match status" value="1"/>
</dbReference>
<sequence>MSRIVGAEALPAEVREYCGLDRIDFADQVSVTGVPCRSAEQWARATVGIVHPVAGTLIWRVGLHGRLDHRRSPDLIGGWRVAHRDERRIRLEIPSTVMSLRLMLTTEDDRVTLTTCVRFDAPRGKAAWKTIEPLHGLGDPRLLAGAARKERDRELQGVADPDSKPSGERVVVLGAGYSGLLAARSLARHLPESARLTLINERDVFVERMRMHQLVAGQDLPRIPLSDSMRSTGAEVAIGSVASLDRDGRAVVLDDGRRIGYDRLVYALGSRSTPAPQGSVGVADPDGAATLRHRLGELRGGRVVVVGGGLTGVETASEIAEQRPELEVHLLSGGPVDAGMAPRAGRRLRESLSRLGVAVREGVQVAPDGSGALQIESAGTAEPLSADLAIWAAGFRASPIAEDAGLRVDGQRRIVVDDRLRSVDDPRIYAIGDAGVIGRPKGLARMSCQTAVVMASWLGKRLAREVAGRPMPAHRPKFVWRNISLGRGDGLTQFTHFDDRPLPFFLHGKAAASFKELVNRFVAWEVTGLRPSSGRGRR</sequence>
<keyword evidence="4" id="KW-0274">FAD</keyword>
<name>A0ABV6RC27_9MICO</name>
<organism evidence="7 8">
    <name type="scientific">Brachybacterium hainanense</name>
    <dbReference type="NCBI Taxonomy" id="1541174"/>
    <lineage>
        <taxon>Bacteria</taxon>
        <taxon>Bacillati</taxon>
        <taxon>Actinomycetota</taxon>
        <taxon>Actinomycetes</taxon>
        <taxon>Micrococcales</taxon>
        <taxon>Dermabacteraceae</taxon>
        <taxon>Brachybacterium</taxon>
    </lineage>
</organism>
<comment type="cofactor">
    <cofactor evidence="1">
        <name>FAD</name>
        <dbReference type="ChEBI" id="CHEBI:57692"/>
    </cofactor>
</comment>
<proteinExistence type="inferred from homology"/>
<comment type="similarity">
    <text evidence="2">Belongs to the NADH dehydrogenase family.</text>
</comment>
<accession>A0ABV6RC27</accession>
<dbReference type="GO" id="GO:0016491">
    <property type="term" value="F:oxidoreductase activity"/>
    <property type="evidence" value="ECO:0007669"/>
    <property type="project" value="UniProtKB-KW"/>
</dbReference>
<protein>
    <submittedName>
        <fullName evidence="7">NAD(P)/FAD-dependent oxidoreductase</fullName>
        <ecNumber evidence="7">1.6.5.-</ecNumber>
    </submittedName>
</protein>
<evidence type="ECO:0000256" key="5">
    <source>
        <dbReference type="ARBA" id="ARBA00023002"/>
    </source>
</evidence>